<protein>
    <submittedName>
        <fullName evidence="2">Uncharacterized protein</fullName>
    </submittedName>
</protein>
<proteinExistence type="predicted"/>
<evidence type="ECO:0000313" key="2">
    <source>
        <dbReference type="EMBL" id="SDZ24376.1"/>
    </source>
</evidence>
<name>A0A1H3RFF2_9PSEU</name>
<accession>A0A1H3RFF2</accession>
<gene>
    <name evidence="2" type="ORF">SAMN05421504_11156</name>
</gene>
<dbReference type="Proteomes" id="UP000199515">
    <property type="component" value="Unassembled WGS sequence"/>
</dbReference>
<sequence>MPRFAAYGVKLWVPEFGGRFDARNPSHKTLMSVLGGMSESERQHVQARVRAAVDAQEVGRIYSRLAFQQALLDIEAPKVAAAYRLLANEAKVQVGGQMKTVWQKPVRTEDAEMNLDEHYDRSPVDHARDHCVATMRAVLRHGRVPAAPKSLLHKGPACTESGVSKAHDLREGPA</sequence>
<reference evidence="2 3" key="1">
    <citation type="submission" date="2016-10" db="EMBL/GenBank/DDBJ databases">
        <authorList>
            <person name="de Groot N.N."/>
        </authorList>
    </citation>
    <scope>NUCLEOTIDE SEQUENCE [LARGE SCALE GENOMIC DNA]</scope>
    <source>
        <strain evidence="2 3">CPCC 202699</strain>
    </source>
</reference>
<organism evidence="2 3">
    <name type="scientific">Amycolatopsis xylanica</name>
    <dbReference type="NCBI Taxonomy" id="589385"/>
    <lineage>
        <taxon>Bacteria</taxon>
        <taxon>Bacillati</taxon>
        <taxon>Actinomycetota</taxon>
        <taxon>Actinomycetes</taxon>
        <taxon>Pseudonocardiales</taxon>
        <taxon>Pseudonocardiaceae</taxon>
        <taxon>Amycolatopsis</taxon>
    </lineage>
</organism>
<feature type="region of interest" description="Disordered" evidence="1">
    <location>
        <begin position="150"/>
        <end position="174"/>
    </location>
</feature>
<dbReference type="AlphaFoldDB" id="A0A1H3RFF2"/>
<dbReference type="STRING" id="589385.SAMN05421504_11156"/>
<keyword evidence="3" id="KW-1185">Reference proteome</keyword>
<feature type="compositionally biased region" description="Basic and acidic residues" evidence="1">
    <location>
        <begin position="165"/>
        <end position="174"/>
    </location>
</feature>
<dbReference type="EMBL" id="FNON01000011">
    <property type="protein sequence ID" value="SDZ24376.1"/>
    <property type="molecule type" value="Genomic_DNA"/>
</dbReference>
<evidence type="ECO:0000313" key="3">
    <source>
        <dbReference type="Proteomes" id="UP000199515"/>
    </source>
</evidence>
<evidence type="ECO:0000256" key="1">
    <source>
        <dbReference type="SAM" id="MobiDB-lite"/>
    </source>
</evidence>